<dbReference type="Pfam" id="PF01248">
    <property type="entry name" value="Ribosomal_L7Ae"/>
    <property type="match status" value="1"/>
</dbReference>
<comment type="subcellular location">
    <subcellularLocation>
        <location evidence="1 6">Nucleus</location>
        <location evidence="1 6">Nucleolus</location>
    </subcellularLocation>
</comment>
<keyword evidence="9" id="KW-1185">Reference proteome</keyword>
<evidence type="ECO:0000256" key="5">
    <source>
        <dbReference type="ARBA" id="ARBA00023274"/>
    </source>
</evidence>
<dbReference type="InterPro" id="IPR004038">
    <property type="entry name" value="Ribosomal_eL8/eL30/eS12/Gad45"/>
</dbReference>
<dbReference type="AlphaFoldDB" id="A0A8S1DI83"/>
<name>A0A8S1DI83_9INSE</name>
<dbReference type="SUPFAM" id="SSF55315">
    <property type="entry name" value="L30e-like"/>
    <property type="match status" value="1"/>
</dbReference>
<keyword evidence="3 6" id="KW-0694">RNA-binding</keyword>
<evidence type="ECO:0000256" key="4">
    <source>
        <dbReference type="ARBA" id="ARBA00023242"/>
    </source>
</evidence>
<evidence type="ECO:0000256" key="6">
    <source>
        <dbReference type="RuleBase" id="RU366039"/>
    </source>
</evidence>
<dbReference type="GO" id="GO:0031120">
    <property type="term" value="P:snRNA pseudouridine synthesis"/>
    <property type="evidence" value="ECO:0007669"/>
    <property type="project" value="UniProtKB-UniRule"/>
</dbReference>
<dbReference type="Gene3D" id="3.30.1330.30">
    <property type="match status" value="1"/>
</dbReference>
<dbReference type="Proteomes" id="UP000494165">
    <property type="component" value="Unassembled WGS sequence"/>
</dbReference>
<dbReference type="PRINTS" id="PR00883">
    <property type="entry name" value="NUCLEARHMG"/>
</dbReference>
<protein>
    <recommendedName>
        <fullName evidence="6">H/ACA ribonucleoprotein complex subunit 2</fullName>
    </recommendedName>
    <alternativeName>
        <fullName evidence="6">Nucleolar protein family A member 2</fullName>
    </alternativeName>
</protein>
<dbReference type="OrthoDB" id="5364946at2759"/>
<dbReference type="PANTHER" id="PTHR23105">
    <property type="entry name" value="RIBOSOMAL PROTEIN L7AE FAMILY MEMBER"/>
    <property type="match status" value="1"/>
</dbReference>
<evidence type="ECO:0000256" key="1">
    <source>
        <dbReference type="ARBA" id="ARBA00004604"/>
    </source>
</evidence>
<evidence type="ECO:0000259" key="7">
    <source>
        <dbReference type="Pfam" id="PF01248"/>
    </source>
</evidence>
<comment type="function">
    <text evidence="6">Required for ribosome biogenesis. Part of a complex which catalyzes pseudouridylation of rRNA. This involves the isomerization of uridine such that the ribose is subsequently attached to C5, instead of the normal N1. Pseudouridine ('psi') residues may serve to stabilize the conformation of rRNAs.</text>
</comment>
<dbReference type="GO" id="GO:0003723">
    <property type="term" value="F:RNA binding"/>
    <property type="evidence" value="ECO:0007669"/>
    <property type="project" value="UniProtKB-UniRule"/>
</dbReference>
<feature type="domain" description="Ribosomal protein eL8/eL30/eS12/Gadd45" evidence="7">
    <location>
        <begin position="47"/>
        <end position="140"/>
    </location>
</feature>
<reference evidence="8 9" key="1">
    <citation type="submission" date="2020-04" db="EMBL/GenBank/DDBJ databases">
        <authorList>
            <person name="Alioto T."/>
            <person name="Alioto T."/>
            <person name="Gomez Garrido J."/>
        </authorList>
    </citation>
    <scope>NUCLEOTIDE SEQUENCE [LARGE SCALE GENOMIC DNA]</scope>
</reference>
<organism evidence="8 9">
    <name type="scientific">Cloeon dipterum</name>
    <dbReference type="NCBI Taxonomy" id="197152"/>
    <lineage>
        <taxon>Eukaryota</taxon>
        <taxon>Metazoa</taxon>
        <taxon>Ecdysozoa</taxon>
        <taxon>Arthropoda</taxon>
        <taxon>Hexapoda</taxon>
        <taxon>Insecta</taxon>
        <taxon>Pterygota</taxon>
        <taxon>Palaeoptera</taxon>
        <taxon>Ephemeroptera</taxon>
        <taxon>Pisciforma</taxon>
        <taxon>Baetidae</taxon>
        <taxon>Cloeon</taxon>
    </lineage>
</organism>
<dbReference type="GO" id="GO:0031429">
    <property type="term" value="C:box H/ACA snoRNP complex"/>
    <property type="evidence" value="ECO:0007669"/>
    <property type="project" value="UniProtKB-UniRule"/>
</dbReference>
<keyword evidence="5 6" id="KW-0687">Ribonucleoprotein</keyword>
<dbReference type="EMBL" id="CADEPI010000256">
    <property type="protein sequence ID" value="CAB3382070.1"/>
    <property type="molecule type" value="Genomic_DNA"/>
</dbReference>
<evidence type="ECO:0000313" key="8">
    <source>
        <dbReference type="EMBL" id="CAB3382070.1"/>
    </source>
</evidence>
<gene>
    <name evidence="8" type="ORF">CLODIP_2_CD13178</name>
</gene>
<dbReference type="InterPro" id="IPR018492">
    <property type="entry name" value="Ribosomal_eL8/Nhp2"/>
</dbReference>
<dbReference type="InterPro" id="IPR050257">
    <property type="entry name" value="eL8/uL1-like"/>
</dbReference>
<sequence length="172" mass="19313">MGKKSKVPEPENGDASMVEGEVSYTDKLKFVNKIAKPMASKKLTKKLLKLAKKASKDKKANMVFGLKAVQRGLRKDERGIVILAGDVNPIDIMCHIPGVCEQKGLPYVYVPSRQDLGQSIGTLRSILLMLIKPKPDYKELYDECQETITTMPEPIWIEDGLKIKQEIKEEPE</sequence>
<dbReference type="InterPro" id="IPR029064">
    <property type="entry name" value="Ribosomal_eL30-like_sf"/>
</dbReference>
<dbReference type="InterPro" id="IPR002415">
    <property type="entry name" value="H/ACA_rnp_Nhp2-like"/>
</dbReference>
<dbReference type="GO" id="GO:0000398">
    <property type="term" value="P:mRNA splicing, via spliceosome"/>
    <property type="evidence" value="ECO:0007669"/>
    <property type="project" value="UniProtKB-UniRule"/>
</dbReference>
<comment type="similarity">
    <text evidence="2 6">Belongs to the eukaryotic ribosomal protein eL8 family.</text>
</comment>
<evidence type="ECO:0000256" key="3">
    <source>
        <dbReference type="ARBA" id="ARBA00022884"/>
    </source>
</evidence>
<proteinExistence type="inferred from homology"/>
<dbReference type="PRINTS" id="PR00881">
    <property type="entry name" value="L7ARS6FAMILY"/>
</dbReference>
<keyword evidence="4 6" id="KW-0539">Nucleus</keyword>
<comment type="function">
    <text evidence="6">Common component of the spliceosome and rRNA processing machinery.</text>
</comment>
<comment type="caution">
    <text evidence="8">The sequence shown here is derived from an EMBL/GenBank/DDBJ whole genome shotgun (WGS) entry which is preliminary data.</text>
</comment>
<evidence type="ECO:0000313" key="9">
    <source>
        <dbReference type="Proteomes" id="UP000494165"/>
    </source>
</evidence>
<evidence type="ECO:0000256" key="2">
    <source>
        <dbReference type="ARBA" id="ARBA00007337"/>
    </source>
</evidence>
<accession>A0A8S1DI83</accession>